<evidence type="ECO:0000256" key="4">
    <source>
        <dbReference type="ARBA" id="ARBA00022475"/>
    </source>
</evidence>
<feature type="transmembrane region" description="Helical" evidence="8">
    <location>
        <begin position="175"/>
        <end position="197"/>
    </location>
</feature>
<organism evidence="9 10">
    <name type="scientific">Paramicrobacterium chengjingii</name>
    <dbReference type="NCBI Taxonomy" id="2769067"/>
    <lineage>
        <taxon>Bacteria</taxon>
        <taxon>Bacillati</taxon>
        <taxon>Actinomycetota</taxon>
        <taxon>Actinomycetes</taxon>
        <taxon>Micrococcales</taxon>
        <taxon>Microbacteriaceae</taxon>
        <taxon>Paramicrobacterium</taxon>
    </lineage>
</organism>
<feature type="transmembrane region" description="Helical" evidence="8">
    <location>
        <begin position="217"/>
        <end position="239"/>
    </location>
</feature>
<feature type="transmembrane region" description="Helical" evidence="8">
    <location>
        <begin position="89"/>
        <end position="110"/>
    </location>
</feature>
<evidence type="ECO:0000256" key="3">
    <source>
        <dbReference type="ARBA" id="ARBA00022448"/>
    </source>
</evidence>
<protein>
    <submittedName>
        <fullName evidence="9">Iron ABC transporter permease</fullName>
    </submittedName>
</protein>
<reference evidence="9 10" key="1">
    <citation type="submission" date="2020-12" db="EMBL/GenBank/DDBJ databases">
        <title>Microbacterium sp. HY060.</title>
        <authorList>
            <person name="Zhou J."/>
        </authorList>
    </citation>
    <scope>NUCLEOTIDE SEQUENCE [LARGE SCALE GENOMIC DNA]</scope>
    <source>
        <strain evidence="9 10">HY60</strain>
    </source>
</reference>
<feature type="transmembrane region" description="Helical" evidence="8">
    <location>
        <begin position="333"/>
        <end position="354"/>
    </location>
</feature>
<feature type="transmembrane region" description="Helical" evidence="8">
    <location>
        <begin position="307"/>
        <end position="326"/>
    </location>
</feature>
<proteinExistence type="inferred from homology"/>
<dbReference type="RefSeq" id="WP_166992195.1">
    <property type="nucleotide sequence ID" value="NZ_CP061169.1"/>
</dbReference>
<comment type="similarity">
    <text evidence="2">Belongs to the binding-protein-dependent transport system permease family. FecCD subfamily.</text>
</comment>
<sequence length="361" mass="36536">MLLHDHEIATAQRSPDPLPPRPRTRAVRIGSPIVASFGLLLIALVAVSIGPVSLAPGTVLHALGGLVVPSDSAPAASDLLVSEVRLPRVVLAGLVGAGLSVAGAVMQALFRNPLAEPGITGVSSGATAAAVIAIVTGVSALAWWMLPLAAFVGALVCTAIVHAISSVSRGRSSTIILVGIAANAFLGALVSAVLANASDAADVQRVTFWLNGDLTAATWSDVAVAAVGIPLVAIVLLGLARSFDLMSLSDTQAASTGVNVGLVRQSALALAALVTAAAVCVTGVISFVGLVVPHLVRLLVGPRHARLMWLSALSGAAFLIVADLIARMLFTPVVLQTGTVTAFVGAPALLLLVLRSRRNLQ</sequence>
<dbReference type="InterPro" id="IPR000522">
    <property type="entry name" value="ABC_transptr_permease_BtuC"/>
</dbReference>
<feature type="transmembrane region" description="Helical" evidence="8">
    <location>
        <begin position="33"/>
        <end position="54"/>
    </location>
</feature>
<dbReference type="Proteomes" id="UP000662814">
    <property type="component" value="Chromosome"/>
</dbReference>
<evidence type="ECO:0000313" key="9">
    <source>
        <dbReference type="EMBL" id="QPZ37335.1"/>
    </source>
</evidence>
<evidence type="ECO:0000256" key="5">
    <source>
        <dbReference type="ARBA" id="ARBA00022692"/>
    </source>
</evidence>
<feature type="transmembrane region" description="Helical" evidence="8">
    <location>
        <begin position="268"/>
        <end position="295"/>
    </location>
</feature>
<keyword evidence="10" id="KW-1185">Reference proteome</keyword>
<keyword evidence="7 8" id="KW-0472">Membrane</keyword>
<dbReference type="CDD" id="cd06550">
    <property type="entry name" value="TM_ABC_iron-siderophores_like"/>
    <property type="match status" value="1"/>
</dbReference>
<dbReference type="PANTHER" id="PTHR30472">
    <property type="entry name" value="FERRIC ENTEROBACTIN TRANSPORT SYSTEM PERMEASE PROTEIN"/>
    <property type="match status" value="1"/>
</dbReference>
<evidence type="ECO:0000256" key="2">
    <source>
        <dbReference type="ARBA" id="ARBA00007935"/>
    </source>
</evidence>
<name>A0ABX6YG17_9MICO</name>
<feature type="transmembrane region" description="Helical" evidence="8">
    <location>
        <begin position="141"/>
        <end position="163"/>
    </location>
</feature>
<keyword evidence="4" id="KW-1003">Cell membrane</keyword>
<dbReference type="PANTHER" id="PTHR30472:SF25">
    <property type="entry name" value="ABC TRANSPORTER PERMEASE PROTEIN MJ0876-RELATED"/>
    <property type="match status" value="1"/>
</dbReference>
<keyword evidence="5 8" id="KW-0812">Transmembrane</keyword>
<dbReference type="Gene3D" id="1.10.3470.10">
    <property type="entry name" value="ABC transporter involved in vitamin B12 uptake, BtuC"/>
    <property type="match status" value="1"/>
</dbReference>
<dbReference type="InterPro" id="IPR037294">
    <property type="entry name" value="ABC_BtuC-like"/>
</dbReference>
<evidence type="ECO:0000256" key="7">
    <source>
        <dbReference type="ARBA" id="ARBA00023136"/>
    </source>
</evidence>
<evidence type="ECO:0000256" key="1">
    <source>
        <dbReference type="ARBA" id="ARBA00004651"/>
    </source>
</evidence>
<comment type="subcellular location">
    <subcellularLocation>
        <location evidence="1">Cell membrane</location>
        <topology evidence="1">Multi-pass membrane protein</topology>
    </subcellularLocation>
</comment>
<evidence type="ECO:0000256" key="8">
    <source>
        <dbReference type="SAM" id="Phobius"/>
    </source>
</evidence>
<dbReference type="SUPFAM" id="SSF81345">
    <property type="entry name" value="ABC transporter involved in vitamin B12 uptake, BtuC"/>
    <property type="match status" value="1"/>
</dbReference>
<feature type="transmembrane region" description="Helical" evidence="8">
    <location>
        <begin position="117"/>
        <end position="135"/>
    </location>
</feature>
<accession>A0ABX6YG17</accession>
<keyword evidence="6 8" id="KW-1133">Transmembrane helix</keyword>
<gene>
    <name evidence="9" type="ORF">HCR76_10815</name>
</gene>
<keyword evidence="3" id="KW-0813">Transport</keyword>
<dbReference type="EMBL" id="CP061169">
    <property type="protein sequence ID" value="QPZ37335.1"/>
    <property type="molecule type" value="Genomic_DNA"/>
</dbReference>
<evidence type="ECO:0000256" key="6">
    <source>
        <dbReference type="ARBA" id="ARBA00022989"/>
    </source>
</evidence>
<evidence type="ECO:0000313" key="10">
    <source>
        <dbReference type="Proteomes" id="UP000662814"/>
    </source>
</evidence>
<dbReference type="Pfam" id="PF01032">
    <property type="entry name" value="FecCD"/>
    <property type="match status" value="1"/>
</dbReference>